<evidence type="ECO:0000256" key="4">
    <source>
        <dbReference type="ARBA" id="ARBA00023136"/>
    </source>
</evidence>
<dbReference type="GO" id="GO:0004930">
    <property type="term" value="F:G protein-coupled receptor activity"/>
    <property type="evidence" value="ECO:0007669"/>
    <property type="project" value="InterPro"/>
</dbReference>
<keyword evidence="2 5" id="KW-0812">Transmembrane</keyword>
<proteinExistence type="predicted"/>
<gene>
    <name evidence="6" type="ORF">NHX12_024096</name>
</gene>
<name>A0A9Q0EMA5_9TELE</name>
<evidence type="ECO:0000313" key="7">
    <source>
        <dbReference type="Proteomes" id="UP001148018"/>
    </source>
</evidence>
<sequence>MGSSSMPSVPLMVGCGVSCSALIILLLIYAAFWRFIRSERSIILVNFCLSILASNMLILVGQSQTLSKAWQSYLSVIGKMRSRLIRKRFLCLGW</sequence>
<dbReference type="InterPro" id="IPR000832">
    <property type="entry name" value="GPCR_2_secretin-like"/>
</dbReference>
<dbReference type="AlphaFoldDB" id="A0A9Q0EMA5"/>
<organism evidence="6 7">
    <name type="scientific">Muraenolepis orangiensis</name>
    <name type="common">Patagonian moray cod</name>
    <dbReference type="NCBI Taxonomy" id="630683"/>
    <lineage>
        <taxon>Eukaryota</taxon>
        <taxon>Metazoa</taxon>
        <taxon>Chordata</taxon>
        <taxon>Craniata</taxon>
        <taxon>Vertebrata</taxon>
        <taxon>Euteleostomi</taxon>
        <taxon>Actinopterygii</taxon>
        <taxon>Neopterygii</taxon>
        <taxon>Teleostei</taxon>
        <taxon>Neoteleostei</taxon>
        <taxon>Acanthomorphata</taxon>
        <taxon>Zeiogadaria</taxon>
        <taxon>Gadariae</taxon>
        <taxon>Gadiformes</taxon>
        <taxon>Muraenolepidoidei</taxon>
        <taxon>Muraenolepididae</taxon>
        <taxon>Muraenolepis</taxon>
    </lineage>
</organism>
<dbReference type="Gene3D" id="1.20.1070.10">
    <property type="entry name" value="Rhodopsin 7-helix transmembrane proteins"/>
    <property type="match status" value="1"/>
</dbReference>
<evidence type="ECO:0000256" key="2">
    <source>
        <dbReference type="ARBA" id="ARBA00022692"/>
    </source>
</evidence>
<feature type="transmembrane region" description="Helical" evidence="5">
    <location>
        <begin position="42"/>
        <end position="61"/>
    </location>
</feature>
<dbReference type="Proteomes" id="UP001148018">
    <property type="component" value="Unassembled WGS sequence"/>
</dbReference>
<dbReference type="GO" id="GO:0016020">
    <property type="term" value="C:membrane"/>
    <property type="evidence" value="ECO:0007669"/>
    <property type="project" value="UniProtKB-SubCell"/>
</dbReference>
<keyword evidence="3 5" id="KW-1133">Transmembrane helix</keyword>
<comment type="caution">
    <text evidence="6">The sequence shown here is derived from an EMBL/GenBank/DDBJ whole genome shotgun (WGS) entry which is preliminary data.</text>
</comment>
<protein>
    <submittedName>
        <fullName evidence="6">Uncharacterized protein</fullName>
    </submittedName>
</protein>
<comment type="subcellular location">
    <subcellularLocation>
        <location evidence="1">Membrane</location>
        <topology evidence="1">Multi-pass membrane protein</topology>
    </subcellularLocation>
</comment>
<accession>A0A9Q0EMA5</accession>
<keyword evidence="4 5" id="KW-0472">Membrane</keyword>
<dbReference type="EMBL" id="JANIIK010000039">
    <property type="protein sequence ID" value="KAJ3609576.1"/>
    <property type="molecule type" value="Genomic_DNA"/>
</dbReference>
<feature type="non-terminal residue" evidence="6">
    <location>
        <position position="1"/>
    </location>
</feature>
<reference evidence="6" key="1">
    <citation type="submission" date="2022-07" db="EMBL/GenBank/DDBJ databases">
        <title>Chromosome-level genome of Muraenolepis orangiensis.</title>
        <authorList>
            <person name="Kim J."/>
        </authorList>
    </citation>
    <scope>NUCLEOTIDE SEQUENCE</scope>
    <source>
        <strain evidence="6">KU_S4_2022</strain>
        <tissue evidence="6">Muscle</tissue>
    </source>
</reference>
<dbReference type="OrthoDB" id="8938044at2759"/>
<dbReference type="Pfam" id="PF00002">
    <property type="entry name" value="7tm_2"/>
    <property type="match status" value="1"/>
</dbReference>
<evidence type="ECO:0000256" key="5">
    <source>
        <dbReference type="SAM" id="Phobius"/>
    </source>
</evidence>
<keyword evidence="7" id="KW-1185">Reference proteome</keyword>
<evidence type="ECO:0000313" key="6">
    <source>
        <dbReference type="EMBL" id="KAJ3609576.1"/>
    </source>
</evidence>
<feature type="transmembrane region" description="Helical" evidence="5">
    <location>
        <begin position="12"/>
        <end position="36"/>
    </location>
</feature>
<evidence type="ECO:0000256" key="3">
    <source>
        <dbReference type="ARBA" id="ARBA00022989"/>
    </source>
</evidence>
<evidence type="ECO:0000256" key="1">
    <source>
        <dbReference type="ARBA" id="ARBA00004141"/>
    </source>
</evidence>